<reference evidence="2" key="1">
    <citation type="submission" date="2023-07" db="EMBL/GenBank/DDBJ databases">
        <title>Gilvimarinus algae sp. nov., isolated from the surface of Kelp.</title>
        <authorList>
            <person name="Sun Y.Y."/>
            <person name="Gong Y."/>
            <person name="Du Z.J."/>
        </authorList>
    </citation>
    <scope>NUCLEOTIDE SEQUENCE</scope>
    <source>
        <strain evidence="2">SDUM040014</strain>
    </source>
</reference>
<dbReference type="Pfam" id="PF00561">
    <property type="entry name" value="Abhydrolase_1"/>
    <property type="match status" value="1"/>
</dbReference>
<evidence type="ECO:0000313" key="3">
    <source>
        <dbReference type="Proteomes" id="UP001168380"/>
    </source>
</evidence>
<evidence type="ECO:0000313" key="2">
    <source>
        <dbReference type="EMBL" id="MDO3380629.1"/>
    </source>
</evidence>
<dbReference type="PRINTS" id="PR00111">
    <property type="entry name" value="ABHYDROLASE"/>
</dbReference>
<dbReference type="SUPFAM" id="SSF53474">
    <property type="entry name" value="alpha/beta-Hydrolases"/>
    <property type="match status" value="1"/>
</dbReference>
<evidence type="ECO:0000259" key="1">
    <source>
        <dbReference type="Pfam" id="PF00561"/>
    </source>
</evidence>
<dbReference type="Gene3D" id="3.40.50.1820">
    <property type="entry name" value="alpha/beta hydrolase"/>
    <property type="match status" value="1"/>
</dbReference>
<dbReference type="PANTHER" id="PTHR43689:SF8">
    <property type="entry name" value="ALPHA_BETA-HYDROLASES SUPERFAMILY PROTEIN"/>
    <property type="match status" value="1"/>
</dbReference>
<dbReference type="InterPro" id="IPR000073">
    <property type="entry name" value="AB_hydrolase_1"/>
</dbReference>
<dbReference type="RefSeq" id="WP_302710753.1">
    <property type="nucleotide sequence ID" value="NZ_JAULRT010000027.1"/>
</dbReference>
<comment type="caution">
    <text evidence="2">The sequence shown here is derived from an EMBL/GenBank/DDBJ whole genome shotgun (WGS) entry which is preliminary data.</text>
</comment>
<keyword evidence="2" id="KW-0378">Hydrolase</keyword>
<dbReference type="PANTHER" id="PTHR43689">
    <property type="entry name" value="HYDROLASE"/>
    <property type="match status" value="1"/>
</dbReference>
<name>A0ABT8T928_9GAMM</name>
<dbReference type="Proteomes" id="UP001168380">
    <property type="component" value="Unassembled WGS sequence"/>
</dbReference>
<protein>
    <submittedName>
        <fullName evidence="2">Alpha/beta hydrolase</fullName>
    </submittedName>
</protein>
<proteinExistence type="predicted"/>
<keyword evidence="3" id="KW-1185">Reference proteome</keyword>
<dbReference type="EMBL" id="JAULRT010000027">
    <property type="protein sequence ID" value="MDO3380629.1"/>
    <property type="molecule type" value="Genomic_DNA"/>
</dbReference>
<dbReference type="GO" id="GO:0016787">
    <property type="term" value="F:hydrolase activity"/>
    <property type="evidence" value="ECO:0007669"/>
    <property type="project" value="UniProtKB-KW"/>
</dbReference>
<gene>
    <name evidence="2" type="ORF">QWI16_00505</name>
</gene>
<sequence>MTDSSRPCWVLLRGLGREAAHWGDFAERCAQTLGARVICLDLPGSGRLYRERSPESIEGLRQAAAEQLMQQLPAGEPFSLLGISLGGMVALDWAVHEPERVQALVLANASSRLSPIRQRLKVASLKTVLVCLFDQDALRCERRIVRMVSNIRRDDEALIRAWQEIQSQRPVSKANLLRQLKAAGRYQLTQKPRCPVLVATSKADRMVSHQCSVRLAEYLSAALVVHDTAGHDIALDAPKWLLERMAAWQPAAPAGEFSVVAPQ</sequence>
<accession>A0ABT8T928</accession>
<organism evidence="2 3">
    <name type="scientific">Gilvimarinus algae</name>
    <dbReference type="NCBI Taxonomy" id="3058037"/>
    <lineage>
        <taxon>Bacteria</taxon>
        <taxon>Pseudomonadati</taxon>
        <taxon>Pseudomonadota</taxon>
        <taxon>Gammaproteobacteria</taxon>
        <taxon>Cellvibrionales</taxon>
        <taxon>Cellvibrionaceae</taxon>
        <taxon>Gilvimarinus</taxon>
    </lineage>
</organism>
<feature type="domain" description="AB hydrolase-1" evidence="1">
    <location>
        <begin position="11"/>
        <end position="238"/>
    </location>
</feature>
<dbReference type="InterPro" id="IPR029058">
    <property type="entry name" value="AB_hydrolase_fold"/>
</dbReference>